<dbReference type="InterPro" id="IPR036728">
    <property type="entry name" value="PBP_GOBP_sf"/>
</dbReference>
<evidence type="ECO:0000256" key="1">
    <source>
        <dbReference type="ARBA" id="ARBA00022729"/>
    </source>
</evidence>
<organism evidence="3">
    <name type="scientific">Clastoptera arizonana</name>
    <name type="common">Arizona spittle bug</name>
    <dbReference type="NCBI Taxonomy" id="38151"/>
    <lineage>
        <taxon>Eukaryota</taxon>
        <taxon>Metazoa</taxon>
        <taxon>Ecdysozoa</taxon>
        <taxon>Arthropoda</taxon>
        <taxon>Hexapoda</taxon>
        <taxon>Insecta</taxon>
        <taxon>Pterygota</taxon>
        <taxon>Neoptera</taxon>
        <taxon>Paraneoptera</taxon>
        <taxon>Hemiptera</taxon>
        <taxon>Auchenorrhyncha</taxon>
        <taxon>Cercopoidea</taxon>
        <taxon>Clastopteridae</taxon>
        <taxon>Clastoptera</taxon>
    </lineage>
</organism>
<name>A0A1B6CIT0_9HEMI</name>
<dbReference type="SUPFAM" id="SSF47565">
    <property type="entry name" value="Insect pheromone/odorant-binding proteins"/>
    <property type="match status" value="1"/>
</dbReference>
<dbReference type="CDD" id="cd23992">
    <property type="entry name" value="PBP_GOBP"/>
    <property type="match status" value="1"/>
</dbReference>
<keyword evidence="1 2" id="KW-0732">Signal</keyword>
<feature type="signal peptide" evidence="2">
    <location>
        <begin position="1"/>
        <end position="21"/>
    </location>
</feature>
<feature type="chain" id="PRO_5008580424" evidence="2">
    <location>
        <begin position="22"/>
        <end position="188"/>
    </location>
</feature>
<dbReference type="PANTHER" id="PTHR11857">
    <property type="entry name" value="ODORANT BINDING PROTEIN-RELATED"/>
    <property type="match status" value="1"/>
</dbReference>
<dbReference type="AlphaFoldDB" id="A0A1B6CIT0"/>
<proteinExistence type="predicted"/>
<dbReference type="GO" id="GO:0007608">
    <property type="term" value="P:sensory perception of smell"/>
    <property type="evidence" value="ECO:0007669"/>
    <property type="project" value="TreeGrafter"/>
</dbReference>
<reference evidence="3" key="1">
    <citation type="submission" date="2015-12" db="EMBL/GenBank/DDBJ databases">
        <title>De novo transcriptome assembly of four potential Pierce s Disease insect vectors from Arizona vineyards.</title>
        <authorList>
            <person name="Tassone E.E."/>
        </authorList>
    </citation>
    <scope>NUCLEOTIDE SEQUENCE</scope>
</reference>
<gene>
    <name evidence="3" type="ORF">g.2734</name>
</gene>
<dbReference type="SMART" id="SM00708">
    <property type="entry name" value="PhBP"/>
    <property type="match status" value="1"/>
</dbReference>
<evidence type="ECO:0000256" key="2">
    <source>
        <dbReference type="SAM" id="SignalP"/>
    </source>
</evidence>
<dbReference type="EMBL" id="GEDC01023961">
    <property type="protein sequence ID" value="JAS13337.1"/>
    <property type="molecule type" value="Transcribed_RNA"/>
</dbReference>
<dbReference type="GO" id="GO:0005615">
    <property type="term" value="C:extracellular space"/>
    <property type="evidence" value="ECO:0007669"/>
    <property type="project" value="TreeGrafter"/>
</dbReference>
<protein>
    <submittedName>
        <fullName evidence="3">Uncharacterized protein</fullName>
    </submittedName>
</protein>
<evidence type="ECO:0000313" key="3">
    <source>
        <dbReference type="EMBL" id="JAS13337.1"/>
    </source>
</evidence>
<dbReference type="Pfam" id="PF01395">
    <property type="entry name" value="PBP_GOBP"/>
    <property type="match status" value="1"/>
</dbReference>
<dbReference type="Gene3D" id="1.10.238.20">
    <property type="entry name" value="Pheromone/general odorant binding protein domain"/>
    <property type="match status" value="1"/>
</dbReference>
<accession>A0A1B6CIT0</accession>
<dbReference type="GO" id="GO:0005549">
    <property type="term" value="F:odorant binding"/>
    <property type="evidence" value="ECO:0007669"/>
    <property type="project" value="InterPro"/>
</dbReference>
<dbReference type="InterPro" id="IPR006170">
    <property type="entry name" value="PBP/GOBP"/>
</dbReference>
<sequence>MNGKMGKSLCFIVVAIGLALGQDSNENLTSLLNVTNSQPLTYDETDLADNSTQCYMKMMNATLKCQNETLASDDDVHTVMRLEIPSTDTGKCLVRCLLKARGWMTAEGLFSVNKTASYFTRVHKDPELEPEFIKLGQFCYDKLKEQPIENVDTCQFAYDIAMCCDDYHKTIFPKKSPNVPPVNAITFP</sequence>